<comment type="similarity">
    <text evidence="2">Belongs to the UPF0057 (PMP3) family.</text>
</comment>
<dbReference type="AlphaFoldDB" id="A0A376L9H5"/>
<organism evidence="7 8">
    <name type="scientific">Escherichia coli</name>
    <dbReference type="NCBI Taxonomy" id="562"/>
    <lineage>
        <taxon>Bacteria</taxon>
        <taxon>Pseudomonadati</taxon>
        <taxon>Pseudomonadota</taxon>
        <taxon>Gammaproteobacteria</taxon>
        <taxon>Enterobacterales</taxon>
        <taxon>Enterobacteriaceae</taxon>
        <taxon>Escherichia</taxon>
    </lineage>
</organism>
<name>A0A376L9H5_ECOLX</name>
<evidence type="ECO:0000256" key="5">
    <source>
        <dbReference type="ARBA" id="ARBA00023136"/>
    </source>
</evidence>
<evidence type="ECO:0000256" key="6">
    <source>
        <dbReference type="SAM" id="Phobius"/>
    </source>
</evidence>
<protein>
    <submittedName>
        <fullName evidence="7">Membrane protein</fullName>
    </submittedName>
</protein>
<dbReference type="Proteomes" id="UP000254877">
    <property type="component" value="Unassembled WGS sequence"/>
</dbReference>
<keyword evidence="5 6" id="KW-0472">Membrane</keyword>
<proteinExistence type="inferred from homology"/>
<accession>A0A376L9H5</accession>
<dbReference type="Pfam" id="PF01679">
    <property type="entry name" value="Pmp3"/>
    <property type="match status" value="1"/>
</dbReference>
<evidence type="ECO:0000256" key="2">
    <source>
        <dbReference type="ARBA" id="ARBA00009530"/>
    </source>
</evidence>
<keyword evidence="4 6" id="KW-1133">Transmembrane helix</keyword>
<gene>
    <name evidence="7" type="primary">yqaE</name>
    <name evidence="7" type="ORF">NCTC7928_01535</name>
</gene>
<evidence type="ECO:0000256" key="4">
    <source>
        <dbReference type="ARBA" id="ARBA00022989"/>
    </source>
</evidence>
<evidence type="ECO:0000256" key="3">
    <source>
        <dbReference type="ARBA" id="ARBA00022692"/>
    </source>
</evidence>
<comment type="subcellular location">
    <subcellularLocation>
        <location evidence="1">Membrane</location>
    </subcellularLocation>
</comment>
<evidence type="ECO:0000256" key="1">
    <source>
        <dbReference type="ARBA" id="ARBA00004370"/>
    </source>
</evidence>
<reference evidence="7 8" key="1">
    <citation type="submission" date="2018-06" db="EMBL/GenBank/DDBJ databases">
        <authorList>
            <consortium name="Pathogen Informatics"/>
            <person name="Doyle S."/>
        </authorList>
    </citation>
    <scope>NUCLEOTIDE SEQUENCE [LARGE SCALE GENOMIC DNA]</scope>
    <source>
        <strain evidence="7 8">NCTC7928</strain>
    </source>
</reference>
<feature type="transmembrane region" description="Helical" evidence="6">
    <location>
        <begin position="31"/>
        <end position="48"/>
    </location>
</feature>
<dbReference type="GO" id="GO:0016020">
    <property type="term" value="C:membrane"/>
    <property type="evidence" value="ECO:0007669"/>
    <property type="project" value="UniProtKB-SubCell"/>
</dbReference>
<evidence type="ECO:0000313" key="8">
    <source>
        <dbReference type="Proteomes" id="UP000254877"/>
    </source>
</evidence>
<dbReference type="EMBL" id="UGAB01000002">
    <property type="protein sequence ID" value="STF40953.1"/>
    <property type="molecule type" value="Genomic_DNA"/>
</dbReference>
<dbReference type="InterPro" id="IPR000612">
    <property type="entry name" value="PMP3"/>
</dbReference>
<keyword evidence="3 6" id="KW-0812">Transmembrane</keyword>
<sequence>MSNFLIGSTYGFLENRHHHHSAPLGVLLGKGFGWAFIINILLTLLGYIPV</sequence>
<evidence type="ECO:0000313" key="7">
    <source>
        <dbReference type="EMBL" id="STF40953.1"/>
    </source>
</evidence>